<dbReference type="AlphaFoldDB" id="A0AAV4XUW4"/>
<name>A0AAV4XUW4_CAEEX</name>
<protein>
    <submittedName>
        <fullName evidence="1">Uncharacterized protein</fullName>
    </submittedName>
</protein>
<keyword evidence="2" id="KW-1185">Reference proteome</keyword>
<organism evidence="1 2">
    <name type="scientific">Caerostris extrusa</name>
    <name type="common">Bark spider</name>
    <name type="synonym">Caerostris bankana</name>
    <dbReference type="NCBI Taxonomy" id="172846"/>
    <lineage>
        <taxon>Eukaryota</taxon>
        <taxon>Metazoa</taxon>
        <taxon>Ecdysozoa</taxon>
        <taxon>Arthropoda</taxon>
        <taxon>Chelicerata</taxon>
        <taxon>Arachnida</taxon>
        <taxon>Araneae</taxon>
        <taxon>Araneomorphae</taxon>
        <taxon>Entelegynae</taxon>
        <taxon>Araneoidea</taxon>
        <taxon>Araneidae</taxon>
        <taxon>Caerostris</taxon>
    </lineage>
</organism>
<evidence type="ECO:0000313" key="1">
    <source>
        <dbReference type="EMBL" id="GIY98383.1"/>
    </source>
</evidence>
<sequence>MFAKNLKIPTSEIIIYILSRECDRYRPNASLFGQKHSLNVCQESRNSISEIIIYVRSSGECDRSEPKCFWLLNHLRMSDSCSQIDEVEIQRYLCSYVMLQYRASPNASLFDKSISPNVCLGISGIPISEIIIYILSGECDRVSQNVLASESFTECSDSCSRKESRSSNSLS</sequence>
<gene>
    <name evidence="1" type="ORF">CEXT_59871</name>
</gene>
<dbReference type="Proteomes" id="UP001054945">
    <property type="component" value="Unassembled WGS sequence"/>
</dbReference>
<dbReference type="EMBL" id="BPLR01000918">
    <property type="protein sequence ID" value="GIY98383.1"/>
    <property type="molecule type" value="Genomic_DNA"/>
</dbReference>
<proteinExistence type="predicted"/>
<reference evidence="1 2" key="1">
    <citation type="submission" date="2021-06" db="EMBL/GenBank/DDBJ databases">
        <title>Caerostris extrusa draft genome.</title>
        <authorList>
            <person name="Kono N."/>
            <person name="Arakawa K."/>
        </authorList>
    </citation>
    <scope>NUCLEOTIDE SEQUENCE [LARGE SCALE GENOMIC DNA]</scope>
</reference>
<accession>A0AAV4XUW4</accession>
<evidence type="ECO:0000313" key="2">
    <source>
        <dbReference type="Proteomes" id="UP001054945"/>
    </source>
</evidence>
<comment type="caution">
    <text evidence="1">The sequence shown here is derived from an EMBL/GenBank/DDBJ whole genome shotgun (WGS) entry which is preliminary data.</text>
</comment>